<dbReference type="Gene3D" id="1.10.287.1490">
    <property type="match status" value="1"/>
</dbReference>
<dbReference type="OrthoDB" id="70059at2759"/>
<evidence type="ECO:0000256" key="2">
    <source>
        <dbReference type="SAM" id="MobiDB-lite"/>
    </source>
</evidence>
<protein>
    <submittedName>
        <fullName evidence="3">Uncharacterized protein</fullName>
    </submittedName>
</protein>
<dbReference type="SUPFAM" id="SSF90257">
    <property type="entry name" value="Myosin rod fragments"/>
    <property type="match status" value="1"/>
</dbReference>
<sequence>MESISEDAVGEMHGGVQPSNTNTASIDVATPRGAKRTASHRRVRSIVVGGAVELNKIKKEQEVETLHSELEKQHKALEASQEEAQLAARIGQSLLVQNQQLDYEMESKLTALKHRSEEADQHVKMLEQKLHDMTLLHREKDLHHTQLIRENDALLFDLSQAKAAIKPLKDELAKAKDEVNVLQVATVRLQSDTTALETSNESFKRQCCKLEAERAFLVAQVSDLRDVSRENDVRIHQLTASLAAMTQKYDELQDQFDFLSDKHAETTQQLEALTIQHQRVQEEAAIAAQHVAVLTSDVDSMSELLEQERQMTQDVLQQHNELVESIANGNPSPLTPSSHRRQPSEFFVSNSPSMARSDSSDHHTISSSRQLRQSSSMDDPDRKPSEFDVATMLHHESAQEKRRAEVLKRGSLFHELSIELEKEFMKAKQRSWDLLTHTSCTNCSALLERESELTQQVATLTLEVQHLREISGRTSPVKAVGRRESTSCTTCSLLMHREAEQTQHVVALSQEVHRLTALVASMSEPLPEENVLKEFFVLTAAAIKIAGAGIHNDRCNIANEALFDQAMLEDITFERFHDWIHARLESPP</sequence>
<gene>
    <name evidence="3" type="ORF">H310_06203</name>
</gene>
<organism evidence="3">
    <name type="scientific">Aphanomyces invadans</name>
    <dbReference type="NCBI Taxonomy" id="157072"/>
    <lineage>
        <taxon>Eukaryota</taxon>
        <taxon>Sar</taxon>
        <taxon>Stramenopiles</taxon>
        <taxon>Oomycota</taxon>
        <taxon>Saprolegniomycetes</taxon>
        <taxon>Saprolegniales</taxon>
        <taxon>Verrucalvaceae</taxon>
        <taxon>Aphanomyces</taxon>
    </lineage>
</organism>
<proteinExistence type="predicted"/>
<feature type="coiled-coil region" evidence="1">
    <location>
        <begin position="60"/>
        <end position="129"/>
    </location>
</feature>
<evidence type="ECO:0000256" key="1">
    <source>
        <dbReference type="SAM" id="Coils"/>
    </source>
</evidence>
<feature type="compositionally biased region" description="Polar residues" evidence="2">
    <location>
        <begin position="327"/>
        <end position="337"/>
    </location>
</feature>
<accession>A0A024U7H3</accession>
<feature type="compositionally biased region" description="Low complexity" evidence="2">
    <location>
        <begin position="365"/>
        <end position="376"/>
    </location>
</feature>
<name>A0A024U7H3_9STRA</name>
<feature type="compositionally biased region" description="Polar residues" evidence="2">
    <location>
        <begin position="347"/>
        <end position="356"/>
    </location>
</feature>
<feature type="region of interest" description="Disordered" evidence="2">
    <location>
        <begin position="1"/>
        <end position="40"/>
    </location>
</feature>
<dbReference type="VEuPathDB" id="FungiDB:H310_06203"/>
<dbReference type="EMBL" id="KI913962">
    <property type="protein sequence ID" value="ETW01548.1"/>
    <property type="molecule type" value="Genomic_DNA"/>
</dbReference>
<reference evidence="3" key="1">
    <citation type="submission" date="2013-12" db="EMBL/GenBank/DDBJ databases">
        <title>The Genome Sequence of Aphanomyces invadans NJM9701.</title>
        <authorList>
            <consortium name="The Broad Institute Genomics Platform"/>
            <person name="Russ C."/>
            <person name="Tyler B."/>
            <person name="van West P."/>
            <person name="Dieguez-Uribeondo J."/>
            <person name="Young S.K."/>
            <person name="Zeng Q."/>
            <person name="Gargeya S."/>
            <person name="Fitzgerald M."/>
            <person name="Abouelleil A."/>
            <person name="Alvarado L."/>
            <person name="Chapman S.B."/>
            <person name="Gainer-Dewar J."/>
            <person name="Goldberg J."/>
            <person name="Griggs A."/>
            <person name="Gujja S."/>
            <person name="Hansen M."/>
            <person name="Howarth C."/>
            <person name="Imamovic A."/>
            <person name="Ireland A."/>
            <person name="Larimer J."/>
            <person name="McCowan C."/>
            <person name="Murphy C."/>
            <person name="Pearson M."/>
            <person name="Poon T.W."/>
            <person name="Priest M."/>
            <person name="Roberts A."/>
            <person name="Saif S."/>
            <person name="Shea T."/>
            <person name="Sykes S."/>
            <person name="Wortman J."/>
            <person name="Nusbaum C."/>
            <person name="Birren B."/>
        </authorList>
    </citation>
    <scope>NUCLEOTIDE SEQUENCE [LARGE SCALE GENOMIC DNA]</scope>
    <source>
        <strain evidence="3">NJM9701</strain>
    </source>
</reference>
<evidence type="ECO:0000313" key="3">
    <source>
        <dbReference type="EMBL" id="ETW01548.1"/>
    </source>
</evidence>
<keyword evidence="1" id="KW-0175">Coiled coil</keyword>
<feature type="coiled-coil region" evidence="1">
    <location>
        <begin position="235"/>
        <end position="283"/>
    </location>
</feature>
<feature type="region of interest" description="Disordered" evidence="2">
    <location>
        <begin position="326"/>
        <end position="385"/>
    </location>
</feature>
<dbReference type="RefSeq" id="XP_008869396.1">
    <property type="nucleotide sequence ID" value="XM_008871174.1"/>
</dbReference>
<dbReference type="GeneID" id="20083253"/>
<dbReference type="AlphaFoldDB" id="A0A024U7H3"/>